<dbReference type="Pfam" id="PF16403">
    <property type="entry name" value="Bact_surface_Ig-like"/>
    <property type="match status" value="1"/>
</dbReference>
<dbReference type="InterPro" id="IPR013783">
    <property type="entry name" value="Ig-like_fold"/>
</dbReference>
<dbReference type="InterPro" id="IPR003305">
    <property type="entry name" value="CenC_carb-bd"/>
</dbReference>
<comment type="caution">
    <text evidence="11">The sequence shown here is derived from an EMBL/GenBank/DDBJ whole genome shotgun (WGS) entry which is preliminary data.</text>
</comment>
<evidence type="ECO:0000313" key="12">
    <source>
        <dbReference type="Proteomes" id="UP000248214"/>
    </source>
</evidence>
<feature type="domain" description="Calcineurin-like phosphoesterase" evidence="5">
    <location>
        <begin position="145"/>
        <end position="338"/>
    </location>
</feature>
<dbReference type="PANTHER" id="PTHR42834">
    <property type="entry name" value="ENDONUCLEASE/EXONUCLEASE/PHOSPHATASE FAMILY PROTEIN (AFU_ORTHOLOGUE AFUA_3G09210)"/>
    <property type="match status" value="1"/>
</dbReference>
<feature type="coiled-coil region" evidence="3">
    <location>
        <begin position="383"/>
        <end position="410"/>
    </location>
</feature>
<dbReference type="Gene3D" id="2.60.40.10">
    <property type="entry name" value="Immunoglobulins"/>
    <property type="match status" value="1"/>
</dbReference>
<feature type="domain" description="CBM-cenC" evidence="6">
    <location>
        <begin position="1563"/>
        <end position="1682"/>
    </location>
</feature>
<evidence type="ECO:0000256" key="2">
    <source>
        <dbReference type="ARBA" id="ARBA00022801"/>
    </source>
</evidence>
<dbReference type="InterPro" id="IPR032179">
    <property type="entry name" value="Cry22Aa_Ig-like"/>
</dbReference>
<dbReference type="OrthoDB" id="9801679at2"/>
<dbReference type="CDD" id="cd00845">
    <property type="entry name" value="MPP_UshA_N_like"/>
    <property type="match status" value="1"/>
</dbReference>
<keyword evidence="2" id="KW-0378">Hydrolase</keyword>
<reference evidence="11 12" key="1">
    <citation type="submission" date="2017-10" db="EMBL/GenBank/DDBJ databases">
        <title>Bacillus sp. nov., a halophilic bacterium isolated from a Keqin Lake.</title>
        <authorList>
            <person name="Wang H."/>
        </authorList>
    </citation>
    <scope>NUCLEOTIDE SEQUENCE [LARGE SCALE GENOMIC DNA]</scope>
    <source>
        <strain evidence="11 12">KQ-12</strain>
    </source>
</reference>
<dbReference type="InterPro" id="IPR008334">
    <property type="entry name" value="5'-Nucleotdase_C"/>
</dbReference>
<sequence length="1709" mass="189765">MEYRSRKYRKFFATIMAVILIVATMAPAVPASANQGGNSENAGPKRSIEAIELIDSTSFIIDFDKTYPKGIDINRMIDVKVDLDDDTIIEPELTDYKVSSEDRSQVTVEHVNDDLDGLAGKLSINDFEVEFDYRDEAERYFSLDIFHTNDIHSKIDHFGKISAFINEQGEEASNHLYLDAGDIFSGNAVVDLQEGEPIVELLNEMGLDAMAIGNHEFDYGQEAFAAREEQANFDWLSANMEVVDPEIPIKQPEPYEIYEIDGVNVGIFSLTQNPPATRLSGIAGIDFHDYVETAEHYAYLQDETDILIALTHIGNSADKNLAENIDFFDVIIGGHSHSRIFEADVVNGTPVVQAGSDALFVGHFNLEFDGTDVTFNDYYLQDVDELTEVNQDVQDMVDAYNAEAEELLKEVVGFTNTGLSRDARWARDTSLGNFWTDSMKEALNADMAITNNGGIRANIEEGDITAGDIYTVEPFGNELSELEITGEDLREVIEYSYSYRTQNDLQTSGLTFTIYVDENDQFVDADLFVDGEPIDDNATYTLVTNNFMAEGGDGYDFSSATVIQEAAGYVTTGMFQLMEELMESEGAVDYEDGEGRIQIVEEEENGEDEFEGSSIMEMREAELGTSHTIRGVVTAYFESGGQTNMYIQDETAAVLVRGSGLGSQYNTGDKVQFTGESDEFRDMVQLMVSDSELVERNHGEITPQVVDSTFFENNVHDLQAQLIEIKDVHVNDNPEFDDFNAEDSAGDFMIYGAYADVEEDTQYDSITGVVNYHFYENKLMPRNDDDLVEDASVVQPPRANQASGAVASGTEIVLSTSTEDAEIYYTLNGEDPTDSDTLYDSPITITEETTVKAVAVKDGLENSVVREFNYTLLAEAGELEIYDIQGASHISPYEGQVVREVQGIVTHTENNGFYFQTAESDGDVNTSEGIYVYKRNHGVDVGDEVLVDGKVVEYEESGFHDFSSNDNDDLRTTQIEASQLDVQSSGNDLPAPVVIGIDREIPGDLLADPENYDIYDPAQFDAEVNALDFYESLEGMLVEIPGQVTITGPQKYDELTVISEEWGLENRTESGSVYLQENEHDENYAELNTEVMFVNAPRGTIAKTGDYFEESIVGVVGYNFSNFKIEPIEGGLPELQDGELERRDETTIEFEEDKLTVATYNVENFHPNANSERTRRLADSMANELNSPDILTLVEVMDNYGESVGPDTDASASYQTLIDAIKEKTGVQYAFTEVAPIQGNDGGIPGGNIRVGHIYRVDRVELANDTVGPNDEGITIDEEGNLSYGTGLIDPTNEAFERSRKPLLTEFIFKGEPVYVIGNHWNSKLGDEAPFGMVQPAMQGSREQRMEIASIIGDFIAELNEKTEGDPNVVVLGDFNDYPWSPPVTALTETGNLYNSLFELDRSEQYTYSYNGSTQSLDSILVSEHLKDGLEVDAMGINSEFMWEHGRASDHDPMMVQLEIPNIDPDYDMGDVLAPVITFVDEELNEEPTIYLNVGDEFEVPSVTAEDNVDGDVTDEVEVTNNVDTSISGTYEVRYTVTDEAGNTAVKVLNVIVQSPMEPLDELLNGSFENWSNELPENWFGESSNIAMSRVVQSDDAYEGDSSAQLINTGTTHNRFTTDSYAIEEGVTYEVSFWVKGNGDIRNAMYAPGYHGNNYSNYSPYTEVRGEEWQQVTWEYEAPGNGEAEIIFSVRNTSEDNLFIDGVEVNVAD</sequence>
<keyword evidence="3" id="KW-0175">Coiled coil</keyword>
<dbReference type="GO" id="GO:0009166">
    <property type="term" value="P:nucleotide catabolic process"/>
    <property type="evidence" value="ECO:0007669"/>
    <property type="project" value="InterPro"/>
</dbReference>
<dbReference type="SUPFAM" id="SSF56300">
    <property type="entry name" value="Metallo-dependent phosphatases"/>
    <property type="match status" value="1"/>
</dbReference>
<dbReference type="CDD" id="cd04486">
    <property type="entry name" value="YhcR_OBF_like"/>
    <property type="match status" value="1"/>
</dbReference>
<dbReference type="InterPro" id="IPR036907">
    <property type="entry name" value="5'-Nucleotdase_C_sf"/>
</dbReference>
<accession>A0A323TFK5</accession>
<dbReference type="Pfam" id="PF02018">
    <property type="entry name" value="CBM_4_9"/>
    <property type="match status" value="1"/>
</dbReference>
<evidence type="ECO:0000256" key="3">
    <source>
        <dbReference type="SAM" id="Coils"/>
    </source>
</evidence>
<dbReference type="Gene3D" id="3.90.780.10">
    <property type="entry name" value="5'-Nucleotidase, C-terminal domain"/>
    <property type="match status" value="1"/>
</dbReference>
<dbReference type="SUPFAM" id="SSF55816">
    <property type="entry name" value="5'-nucleotidase (syn. UDP-sugar hydrolase), C-terminal domain"/>
    <property type="match status" value="1"/>
</dbReference>
<evidence type="ECO:0000259" key="10">
    <source>
        <dbReference type="Pfam" id="PF19580"/>
    </source>
</evidence>
<feature type="signal peptide" evidence="4">
    <location>
        <begin position="1"/>
        <end position="28"/>
    </location>
</feature>
<dbReference type="Gene3D" id="3.60.10.10">
    <property type="entry name" value="Endonuclease/exonuclease/phosphatase"/>
    <property type="match status" value="1"/>
</dbReference>
<dbReference type="Gene3D" id="3.60.21.10">
    <property type="match status" value="1"/>
</dbReference>
<dbReference type="InterPro" id="IPR008979">
    <property type="entry name" value="Galactose-bd-like_sf"/>
</dbReference>
<dbReference type="GO" id="GO:0016798">
    <property type="term" value="F:hydrolase activity, acting on glycosyl bonds"/>
    <property type="evidence" value="ECO:0007669"/>
    <property type="project" value="InterPro"/>
</dbReference>
<proteinExistence type="predicted"/>
<name>A0A323TFK5_9BACI</name>
<feature type="domain" description="Endonuclease/exonuclease/phosphatase" evidence="10">
    <location>
        <begin position="1288"/>
        <end position="1426"/>
    </location>
</feature>
<evidence type="ECO:0000259" key="7">
    <source>
        <dbReference type="Pfam" id="PF02872"/>
    </source>
</evidence>
<evidence type="ECO:0000259" key="9">
    <source>
        <dbReference type="Pfam" id="PF16403"/>
    </source>
</evidence>
<keyword evidence="12" id="KW-1185">Reference proteome</keyword>
<keyword evidence="1 4" id="KW-0732">Signal</keyword>
<dbReference type="SUPFAM" id="SSF56219">
    <property type="entry name" value="DNase I-like"/>
    <property type="match status" value="1"/>
</dbReference>
<feature type="domain" description="5'-Nucleotidase C-terminal" evidence="7">
    <location>
        <begin position="411"/>
        <end position="556"/>
    </location>
</feature>
<evidence type="ECO:0000256" key="4">
    <source>
        <dbReference type="SAM" id="SignalP"/>
    </source>
</evidence>
<dbReference type="EMBL" id="PDOD01000003">
    <property type="protein sequence ID" value="PYZ92724.1"/>
    <property type="molecule type" value="Genomic_DNA"/>
</dbReference>
<dbReference type="InterPro" id="IPR004843">
    <property type="entry name" value="Calcineurin-like_PHP"/>
</dbReference>
<organism evidence="11 12">
    <name type="scientific">Salipaludibacillus keqinensis</name>
    <dbReference type="NCBI Taxonomy" id="2045207"/>
    <lineage>
        <taxon>Bacteria</taxon>
        <taxon>Bacillati</taxon>
        <taxon>Bacillota</taxon>
        <taxon>Bacilli</taxon>
        <taxon>Bacillales</taxon>
        <taxon>Bacillaceae</taxon>
    </lineage>
</organism>
<feature type="domain" description="Pesticidal crystal protein Cry22Aa Ig-like" evidence="9">
    <location>
        <begin position="1483"/>
        <end position="1553"/>
    </location>
</feature>
<dbReference type="Proteomes" id="UP000248214">
    <property type="component" value="Unassembled WGS sequence"/>
</dbReference>
<protein>
    <submittedName>
        <fullName evidence="11">Uncharacterized protein</fullName>
    </submittedName>
</protein>
<evidence type="ECO:0000313" key="11">
    <source>
        <dbReference type="EMBL" id="PYZ92724.1"/>
    </source>
</evidence>
<dbReference type="Pfam" id="PF19580">
    <property type="entry name" value="Exo_endo_phos_3"/>
    <property type="match status" value="1"/>
</dbReference>
<feature type="domain" description="GH29D-like beta-sandwich" evidence="8">
    <location>
        <begin position="802"/>
        <end position="865"/>
    </location>
</feature>
<dbReference type="RefSeq" id="WP_110610272.1">
    <property type="nucleotide sequence ID" value="NZ_PDOD01000003.1"/>
</dbReference>
<dbReference type="InterPro" id="IPR059177">
    <property type="entry name" value="GH29D-like_dom"/>
</dbReference>
<dbReference type="InterPro" id="IPR005135">
    <property type="entry name" value="Endo/exonuclease/phosphatase"/>
</dbReference>
<evidence type="ECO:0000259" key="5">
    <source>
        <dbReference type="Pfam" id="PF00149"/>
    </source>
</evidence>
<feature type="chain" id="PRO_5016257303" evidence="4">
    <location>
        <begin position="29"/>
        <end position="1709"/>
    </location>
</feature>
<dbReference type="PRINTS" id="PR01607">
    <property type="entry name" value="APYRASEFAMLY"/>
</dbReference>
<dbReference type="InterPro" id="IPR006179">
    <property type="entry name" value="5_nucleotidase/apyrase"/>
</dbReference>
<dbReference type="Gene3D" id="2.60.120.260">
    <property type="entry name" value="Galactose-binding domain-like"/>
    <property type="match status" value="1"/>
</dbReference>
<gene>
    <name evidence="11" type="ORF">CR194_13800</name>
</gene>
<dbReference type="Pfam" id="PF02872">
    <property type="entry name" value="5_nucleotid_C"/>
    <property type="match status" value="1"/>
</dbReference>
<dbReference type="Pfam" id="PF13290">
    <property type="entry name" value="CHB_HEX_C_1"/>
    <property type="match status" value="1"/>
</dbReference>
<evidence type="ECO:0000259" key="6">
    <source>
        <dbReference type="Pfam" id="PF02018"/>
    </source>
</evidence>
<evidence type="ECO:0000256" key="1">
    <source>
        <dbReference type="ARBA" id="ARBA00022729"/>
    </source>
</evidence>
<dbReference type="PANTHER" id="PTHR42834:SF1">
    <property type="entry name" value="ENDONUCLEASE_EXONUCLEASE_PHOSPHATASE FAMILY PROTEIN (AFU_ORTHOLOGUE AFUA_3G09210)"/>
    <property type="match status" value="1"/>
</dbReference>
<dbReference type="InterPro" id="IPR029052">
    <property type="entry name" value="Metallo-depent_PP-like"/>
</dbReference>
<evidence type="ECO:0000259" key="8">
    <source>
        <dbReference type="Pfam" id="PF13290"/>
    </source>
</evidence>
<dbReference type="InterPro" id="IPR036691">
    <property type="entry name" value="Endo/exonu/phosph_ase_sf"/>
</dbReference>
<dbReference type="Pfam" id="PF00149">
    <property type="entry name" value="Metallophos"/>
    <property type="match status" value="1"/>
</dbReference>
<dbReference type="SUPFAM" id="SSF49785">
    <property type="entry name" value="Galactose-binding domain-like"/>
    <property type="match status" value="1"/>
</dbReference>